<feature type="chain" id="PRO_5040362083" description="Shisa N-terminal domain-containing protein" evidence="3">
    <location>
        <begin position="26"/>
        <end position="280"/>
    </location>
</feature>
<evidence type="ECO:0000259" key="4">
    <source>
        <dbReference type="Pfam" id="PF13908"/>
    </source>
</evidence>
<protein>
    <recommendedName>
        <fullName evidence="4">Shisa N-terminal domain-containing protein</fullName>
    </recommendedName>
</protein>
<keyword evidence="3" id="KW-0732">Signal</keyword>
<evidence type="ECO:0000313" key="5">
    <source>
        <dbReference type="EMBL" id="KAJ7310570.1"/>
    </source>
</evidence>
<dbReference type="Proteomes" id="UP001142489">
    <property type="component" value="Unassembled WGS sequence"/>
</dbReference>
<sequence>MERTQATAWLLLLILSALVNPGAKSEMCRSWMFGLMRRVFGPFRCPGKSDLGISKFCCGTCLQPYCCPWHNLRLNQTACLTSGDFKGLTFKDLMAIPTVRPVRVTTPPTVANATTPTSPTTLAVLNEKVHTSYVPFALLALFMAASIGGAYWLVQHYLNQRFINEWLRRPAEELPALEMVQVSPQSDDDNDLPPKPTTTEVPHWPESAVDTKVRSPSVENLQGSCEKLPCLDKPLGEQPSDPSSETLQRERNYLVVNTSPTTVEDPDLEPAMEAESSSSE</sequence>
<dbReference type="AlphaFoldDB" id="A0A9Q0XDI3"/>
<evidence type="ECO:0000313" key="6">
    <source>
        <dbReference type="Proteomes" id="UP001142489"/>
    </source>
</evidence>
<comment type="caution">
    <text evidence="5">The sequence shown here is derived from an EMBL/GenBank/DDBJ whole genome shotgun (WGS) entry which is preliminary data.</text>
</comment>
<evidence type="ECO:0000256" key="1">
    <source>
        <dbReference type="SAM" id="MobiDB-lite"/>
    </source>
</evidence>
<evidence type="ECO:0000256" key="3">
    <source>
        <dbReference type="SAM" id="SignalP"/>
    </source>
</evidence>
<evidence type="ECO:0000256" key="2">
    <source>
        <dbReference type="SAM" id="Phobius"/>
    </source>
</evidence>
<dbReference type="Pfam" id="PF13908">
    <property type="entry name" value="Shisa_N"/>
    <property type="match status" value="1"/>
</dbReference>
<dbReference type="EMBL" id="JAPFRF010000015">
    <property type="protein sequence ID" value="KAJ7310570.1"/>
    <property type="molecule type" value="Genomic_DNA"/>
</dbReference>
<proteinExistence type="predicted"/>
<name>A0A9Q0XDI3_9SAUR</name>
<feature type="signal peptide" evidence="3">
    <location>
        <begin position="1"/>
        <end position="25"/>
    </location>
</feature>
<dbReference type="InterPro" id="IPR053891">
    <property type="entry name" value="Shisa_N"/>
</dbReference>
<keyword evidence="2" id="KW-1133">Transmembrane helix</keyword>
<feature type="region of interest" description="Disordered" evidence="1">
    <location>
        <begin position="182"/>
        <end position="280"/>
    </location>
</feature>
<accession>A0A9Q0XDI3</accession>
<keyword evidence="6" id="KW-1185">Reference proteome</keyword>
<feature type="transmembrane region" description="Helical" evidence="2">
    <location>
        <begin position="133"/>
        <end position="154"/>
    </location>
</feature>
<keyword evidence="2" id="KW-0472">Membrane</keyword>
<gene>
    <name evidence="5" type="ORF">JRQ81_007526</name>
</gene>
<dbReference type="OrthoDB" id="10430363at2759"/>
<organism evidence="5 6">
    <name type="scientific">Phrynocephalus forsythii</name>
    <dbReference type="NCBI Taxonomy" id="171643"/>
    <lineage>
        <taxon>Eukaryota</taxon>
        <taxon>Metazoa</taxon>
        <taxon>Chordata</taxon>
        <taxon>Craniata</taxon>
        <taxon>Vertebrata</taxon>
        <taxon>Euteleostomi</taxon>
        <taxon>Lepidosauria</taxon>
        <taxon>Squamata</taxon>
        <taxon>Bifurcata</taxon>
        <taxon>Unidentata</taxon>
        <taxon>Episquamata</taxon>
        <taxon>Toxicofera</taxon>
        <taxon>Iguania</taxon>
        <taxon>Acrodonta</taxon>
        <taxon>Agamidae</taxon>
        <taxon>Agaminae</taxon>
        <taxon>Phrynocephalus</taxon>
    </lineage>
</organism>
<feature type="domain" description="Shisa N-terminal" evidence="4">
    <location>
        <begin position="26"/>
        <end position="79"/>
    </location>
</feature>
<keyword evidence="2" id="KW-0812">Transmembrane</keyword>
<reference evidence="5" key="1">
    <citation type="journal article" date="2023" name="DNA Res.">
        <title>Chromosome-level genome assembly of Phrynocephalus forsythii using third-generation DNA sequencing and Hi-C analysis.</title>
        <authorList>
            <person name="Qi Y."/>
            <person name="Zhao W."/>
            <person name="Zhao Y."/>
            <person name="Niu C."/>
            <person name="Cao S."/>
            <person name="Zhang Y."/>
        </authorList>
    </citation>
    <scope>NUCLEOTIDE SEQUENCE</scope>
    <source>
        <tissue evidence="5">Muscle</tissue>
    </source>
</reference>